<name>A0A2T5J0H1_9GAMM</name>
<feature type="domain" description="ER-bound oxygenase mpaB/mpaB'/Rubber oxygenase catalytic" evidence="1">
    <location>
        <begin position="149"/>
        <end position="351"/>
    </location>
</feature>
<dbReference type="AlphaFoldDB" id="A0A2T5J0H1"/>
<keyword evidence="3" id="KW-1185">Reference proteome</keyword>
<evidence type="ECO:0000313" key="3">
    <source>
        <dbReference type="Proteomes" id="UP000244223"/>
    </source>
</evidence>
<reference evidence="2 3" key="1">
    <citation type="submission" date="2018-04" db="EMBL/GenBank/DDBJ databases">
        <title>Genomic Encyclopedia of Archaeal and Bacterial Type Strains, Phase II (KMG-II): from individual species to whole genera.</title>
        <authorList>
            <person name="Goeker M."/>
        </authorList>
    </citation>
    <scope>NUCLEOTIDE SEQUENCE [LARGE SCALE GENOMIC DNA]</scope>
    <source>
        <strain evidence="2 3">DSM 5822</strain>
    </source>
</reference>
<organism evidence="2 3">
    <name type="scientific">Agitococcus lubricus</name>
    <dbReference type="NCBI Taxonomy" id="1077255"/>
    <lineage>
        <taxon>Bacteria</taxon>
        <taxon>Pseudomonadati</taxon>
        <taxon>Pseudomonadota</taxon>
        <taxon>Gammaproteobacteria</taxon>
        <taxon>Moraxellales</taxon>
        <taxon>Moraxellaceae</taxon>
        <taxon>Agitococcus</taxon>
    </lineage>
</organism>
<dbReference type="PANTHER" id="PTHR37539:SF1">
    <property type="entry name" value="ER-BOUND OXYGENASE MPAB_MPAB'_RUBBER OXYGENASE CATALYTIC DOMAIN-CONTAINING PROTEIN"/>
    <property type="match status" value="1"/>
</dbReference>
<dbReference type="InterPro" id="IPR037473">
    <property type="entry name" value="Lcp-like"/>
</dbReference>
<comment type="caution">
    <text evidence="2">The sequence shown here is derived from an EMBL/GenBank/DDBJ whole genome shotgun (WGS) entry which is preliminary data.</text>
</comment>
<dbReference type="GO" id="GO:0016491">
    <property type="term" value="F:oxidoreductase activity"/>
    <property type="evidence" value="ECO:0007669"/>
    <property type="project" value="InterPro"/>
</dbReference>
<gene>
    <name evidence="2" type="ORF">C8N29_105176</name>
</gene>
<dbReference type="Pfam" id="PF09995">
    <property type="entry name" value="MPAB_Lcp_cat"/>
    <property type="match status" value="1"/>
</dbReference>
<proteinExistence type="predicted"/>
<dbReference type="Proteomes" id="UP000244223">
    <property type="component" value="Unassembled WGS sequence"/>
</dbReference>
<dbReference type="InterPro" id="IPR018713">
    <property type="entry name" value="MPAB/Lcp_cat_dom"/>
</dbReference>
<accession>A0A2T5J0H1</accession>
<dbReference type="PANTHER" id="PTHR37539">
    <property type="entry name" value="SECRETED PROTEIN-RELATED"/>
    <property type="match status" value="1"/>
</dbReference>
<evidence type="ECO:0000313" key="2">
    <source>
        <dbReference type="EMBL" id="PTQ89848.1"/>
    </source>
</evidence>
<sequence length="401" mass="46177">MTTPAFMTQTPQRAKQLWLETHSPRPSWRAKLIHRYVDWILPDARRQQLIAGLWQGDKVMDDFVSWMFAQDNIRHIKQQFERALVEGIHQIKECPAPLASLFAAIEPPKWLDEDLVRQGALAMQRMGTPANIVLRDLALMGGYKMSGFNQTLVLTGALTKGADKRTSETGQWWSDCTQENGMSRFEVGFKSTIQVRFIHAVVRRHLQTNEKWDSQTWGLPICQVDMAATYLGFCVVFLWGLRGLGVMISPQESKSIMHFWRYTCWLMGVDEQWLVNTEKEGALLLFQCLLTQAPPDWTTHELAGALAKEPLQRGIPSRFQWRQRLAYSKHLSVTRYFLGKRGMQDLGLPTTILPWYPPLVFGVNLSKSVLYHLLPMYQQRFIQQGRAEQVSNLQELGMRLG</sequence>
<protein>
    <submittedName>
        <fullName evidence="2">Uncharacterized protein DUF2236</fullName>
    </submittedName>
</protein>
<dbReference type="RefSeq" id="WP_170106923.1">
    <property type="nucleotide sequence ID" value="NZ_QAON01000005.1"/>
</dbReference>
<evidence type="ECO:0000259" key="1">
    <source>
        <dbReference type="Pfam" id="PF09995"/>
    </source>
</evidence>
<dbReference type="EMBL" id="QAON01000005">
    <property type="protein sequence ID" value="PTQ89848.1"/>
    <property type="molecule type" value="Genomic_DNA"/>
</dbReference>